<sequence>MIKDIPHKDHDHDHTEAAAACSTTSPQAIALQIASSVTATATAHQNNNNIDQSPSTSTTSPLTEIQTLVHGPDTNCNCSEIRTLVEGLHLEKQESRFIKRQKKIAKIKAEEQKAREYAMEVLAKLVPSHIEFIVL</sequence>
<feature type="compositionally biased region" description="Basic and acidic residues" evidence="1">
    <location>
        <begin position="1"/>
        <end position="16"/>
    </location>
</feature>
<evidence type="ECO:0000313" key="4">
    <source>
        <dbReference type="Proteomes" id="UP000250321"/>
    </source>
</evidence>
<protein>
    <submittedName>
        <fullName evidence="2">Uncharacterized protein</fullName>
    </submittedName>
</protein>
<evidence type="ECO:0000256" key="1">
    <source>
        <dbReference type="SAM" id="MobiDB-lite"/>
    </source>
</evidence>
<proteinExistence type="predicted"/>
<dbReference type="EMBL" id="PJQY01003432">
    <property type="protein sequence ID" value="PQM37565.1"/>
    <property type="molecule type" value="Genomic_DNA"/>
</dbReference>
<name>A0A314UJ85_PRUYE</name>
<feature type="region of interest" description="Disordered" evidence="1">
    <location>
        <begin position="1"/>
        <end position="22"/>
    </location>
</feature>
<dbReference type="EMBL" id="PJQY01002983">
    <property type="protein sequence ID" value="PQM41164.1"/>
    <property type="molecule type" value="Genomic_DNA"/>
</dbReference>
<dbReference type="STRING" id="2094558.A0A314UJ85"/>
<comment type="caution">
    <text evidence="2">The sequence shown here is derived from an EMBL/GenBank/DDBJ whole genome shotgun (WGS) entry which is preliminary data.</text>
</comment>
<accession>A0A314UJ85</accession>
<gene>
    <name evidence="2" type="ORF">Pyn_21169</name>
    <name evidence="3" type="ORF">Pyn_29905</name>
</gene>
<evidence type="ECO:0000313" key="2">
    <source>
        <dbReference type="EMBL" id="PQM37565.1"/>
    </source>
</evidence>
<dbReference type="Proteomes" id="UP000250321">
    <property type="component" value="Unassembled WGS sequence"/>
</dbReference>
<keyword evidence="4" id="KW-1185">Reference proteome</keyword>
<reference evidence="2 4" key="1">
    <citation type="submission" date="2018-02" db="EMBL/GenBank/DDBJ databases">
        <title>Draft genome of wild Prunus yedoensis var. nudiflora.</title>
        <authorList>
            <person name="Baek S."/>
            <person name="Kim J.-H."/>
            <person name="Choi K."/>
            <person name="Kim G.-B."/>
            <person name="Cho A."/>
            <person name="Jang H."/>
            <person name="Shin C.-H."/>
            <person name="Yu H.-J."/>
            <person name="Mun J.-H."/>
        </authorList>
    </citation>
    <scope>NUCLEOTIDE SEQUENCE [LARGE SCALE GENOMIC DNA]</scope>
    <source>
        <strain evidence="4">cv. Jeju island</strain>
        <tissue evidence="2">Leaf</tissue>
    </source>
</reference>
<organism evidence="2 4">
    <name type="scientific">Prunus yedoensis var. nudiflora</name>
    <dbReference type="NCBI Taxonomy" id="2094558"/>
    <lineage>
        <taxon>Eukaryota</taxon>
        <taxon>Viridiplantae</taxon>
        <taxon>Streptophyta</taxon>
        <taxon>Embryophyta</taxon>
        <taxon>Tracheophyta</taxon>
        <taxon>Spermatophyta</taxon>
        <taxon>Magnoliopsida</taxon>
        <taxon>eudicotyledons</taxon>
        <taxon>Gunneridae</taxon>
        <taxon>Pentapetalae</taxon>
        <taxon>rosids</taxon>
        <taxon>fabids</taxon>
        <taxon>Rosales</taxon>
        <taxon>Rosaceae</taxon>
        <taxon>Amygdaloideae</taxon>
        <taxon>Amygdaleae</taxon>
        <taxon>Prunus</taxon>
    </lineage>
</organism>
<dbReference type="AlphaFoldDB" id="A0A314UJ85"/>
<evidence type="ECO:0000313" key="3">
    <source>
        <dbReference type="EMBL" id="PQM41164.1"/>
    </source>
</evidence>